<dbReference type="AlphaFoldDB" id="W6N695"/>
<dbReference type="InterPro" id="IPR051922">
    <property type="entry name" value="Bact_Sporulation_Assoc"/>
</dbReference>
<dbReference type="EMBL" id="CBXI010000040">
    <property type="protein sequence ID" value="CDL92168.1"/>
    <property type="molecule type" value="Genomic_DNA"/>
</dbReference>
<evidence type="ECO:0000313" key="3">
    <source>
        <dbReference type="EMBL" id="CDL92168.1"/>
    </source>
</evidence>
<gene>
    <name evidence="3" type="ORF">CTDIVETGP_2238</name>
</gene>
<keyword evidence="1" id="KW-0175">Coiled coil</keyword>
<sequence length="433" mass="46362">MNKRKIIASFILSAVCASTVNFASTKTVSAATVRLGGQDRYETSTKISQDGWTTSEYVVLASGQGYADALCAAPVASKHNAPILLTPSNNLDQNVKSEITRLKATHVIEIGGTGSISMNVENELKSMGLSVQRLGGADRYETSVKVAKELGTPNKIVVTSGEGYADALSIAPIAAKQGMEILLTSDTGIPDTVKDYIQDNKSSIVNTYVVGGTAVIPESTLGSLSNPIRISGNDRYETNVNVLDYFKSSIDMNNVYIAKGGGPAGNEFADALSASALAAKNNSPVVLTQDDVKDSTQKFMEDNVDASANIVAVGGQASVSDYLLEHMELTVIVKSANSRLQAIADSTSDSNEKDAVKQIIDNFNNAVSNKLNNADEALSNFQSNMEKTQEILQKLSDIERTHLQNKINADKTLLQYLSQLNQIAEKYFPINTK</sequence>
<feature type="signal peptide" evidence="2">
    <location>
        <begin position="1"/>
        <end position="23"/>
    </location>
</feature>
<dbReference type="Proteomes" id="UP000019482">
    <property type="component" value="Unassembled WGS sequence"/>
</dbReference>
<proteinExistence type="predicted"/>
<dbReference type="Pfam" id="PF04122">
    <property type="entry name" value="CW_binding_2"/>
    <property type="match status" value="3"/>
</dbReference>
<name>W6N695_CLOTY</name>
<dbReference type="Gene3D" id="3.40.50.12090">
    <property type="match status" value="3"/>
</dbReference>
<keyword evidence="3" id="KW-0378">Hydrolase</keyword>
<keyword evidence="2" id="KW-0732">Signal</keyword>
<keyword evidence="4" id="KW-1185">Reference proteome</keyword>
<comment type="caution">
    <text evidence="3">The sequence shown here is derived from an EMBL/GenBank/DDBJ whole genome shotgun (WGS) entry which is preliminary data.</text>
</comment>
<dbReference type="OrthoDB" id="3268660at2"/>
<dbReference type="EC" id="3.5.1.28" evidence="3"/>
<organism evidence="3 4">
    <name type="scientific">Clostridium tyrobutyricum DIVETGP</name>
    <dbReference type="NCBI Taxonomy" id="1408889"/>
    <lineage>
        <taxon>Bacteria</taxon>
        <taxon>Bacillati</taxon>
        <taxon>Bacillota</taxon>
        <taxon>Clostridia</taxon>
        <taxon>Eubacteriales</taxon>
        <taxon>Clostridiaceae</taxon>
        <taxon>Clostridium</taxon>
    </lineage>
</organism>
<feature type="chain" id="PRO_5039592882" evidence="2">
    <location>
        <begin position="24"/>
        <end position="433"/>
    </location>
</feature>
<dbReference type="GeneID" id="29420600"/>
<dbReference type="RefSeq" id="WP_017895082.1">
    <property type="nucleotide sequence ID" value="NZ_CBXI010000040.1"/>
</dbReference>
<feature type="coiled-coil region" evidence="1">
    <location>
        <begin position="364"/>
        <end position="398"/>
    </location>
</feature>
<evidence type="ECO:0000313" key="4">
    <source>
        <dbReference type="Proteomes" id="UP000019482"/>
    </source>
</evidence>
<dbReference type="PANTHER" id="PTHR30032">
    <property type="entry name" value="N-ACETYLMURAMOYL-L-ALANINE AMIDASE-RELATED"/>
    <property type="match status" value="1"/>
</dbReference>
<protein>
    <submittedName>
        <fullName evidence="3">N-acetylmuramoyl-L-alanine amidase</fullName>
        <ecNumber evidence="3">3.5.1.28</ecNumber>
    </submittedName>
</protein>
<evidence type="ECO:0000256" key="1">
    <source>
        <dbReference type="SAM" id="Coils"/>
    </source>
</evidence>
<dbReference type="InterPro" id="IPR007253">
    <property type="entry name" value="Cell_wall-bd_2"/>
</dbReference>
<dbReference type="GO" id="GO:0008745">
    <property type="term" value="F:N-acetylmuramoyl-L-alanine amidase activity"/>
    <property type="evidence" value="ECO:0007669"/>
    <property type="project" value="UniProtKB-EC"/>
</dbReference>
<dbReference type="PANTHER" id="PTHR30032:SF8">
    <property type="entry name" value="GERMINATION-SPECIFIC N-ACETYLMURAMOYL-L-ALANINE AMIDASE"/>
    <property type="match status" value="1"/>
</dbReference>
<reference evidence="3 4" key="1">
    <citation type="journal article" date="2015" name="Genome Announc.">
        <title>Draft Genome Sequence of Clostridium tyrobutyricum Strain DIVETGP, Isolated from Cow's Milk for Grana Padano Production.</title>
        <authorList>
            <person name="Soggiu A."/>
            <person name="Piras C."/>
            <person name="Gaiarsa S."/>
            <person name="Sassera D."/>
            <person name="Roncada P."/>
            <person name="Bendixen E."/>
            <person name="Brasca M."/>
            <person name="Bonizzi L."/>
        </authorList>
    </citation>
    <scope>NUCLEOTIDE SEQUENCE [LARGE SCALE GENOMIC DNA]</scope>
    <source>
        <strain evidence="3 4">DIVETGP</strain>
    </source>
</reference>
<evidence type="ECO:0000256" key="2">
    <source>
        <dbReference type="SAM" id="SignalP"/>
    </source>
</evidence>
<accession>W6N695</accession>